<gene>
    <name evidence="1" type="ORF">TRIADDRAFT_53104</name>
</gene>
<dbReference type="EMBL" id="DS985242">
    <property type="protein sequence ID" value="EDV27993.1"/>
    <property type="molecule type" value="Genomic_DNA"/>
</dbReference>
<organism evidence="1 2">
    <name type="scientific">Trichoplax adhaerens</name>
    <name type="common">Trichoplax reptans</name>
    <dbReference type="NCBI Taxonomy" id="10228"/>
    <lineage>
        <taxon>Eukaryota</taxon>
        <taxon>Metazoa</taxon>
        <taxon>Placozoa</taxon>
        <taxon>Uniplacotomia</taxon>
        <taxon>Trichoplacea</taxon>
        <taxon>Trichoplacidae</taxon>
        <taxon>Trichoplax</taxon>
    </lineage>
</organism>
<name>B3RNB4_TRIAD</name>
<dbReference type="HOGENOM" id="CLU_2240005_0_0_1"/>
<dbReference type="InParanoid" id="B3RNB4"/>
<dbReference type="InterPro" id="IPR015943">
    <property type="entry name" value="WD40/YVTN_repeat-like_dom_sf"/>
</dbReference>
<dbReference type="RefSeq" id="XP_002109827.1">
    <property type="nucleotide sequence ID" value="XM_002109791.1"/>
</dbReference>
<accession>B3RNB4</accession>
<dbReference type="GeneID" id="6751042"/>
<dbReference type="CTD" id="6751042"/>
<dbReference type="AlphaFoldDB" id="B3RNB4"/>
<dbReference type="InterPro" id="IPR036322">
    <property type="entry name" value="WD40_repeat_dom_sf"/>
</dbReference>
<proteinExistence type="predicted"/>
<evidence type="ECO:0000313" key="2">
    <source>
        <dbReference type="Proteomes" id="UP000009022"/>
    </source>
</evidence>
<dbReference type="STRING" id="10228.B3RNB4"/>
<protein>
    <submittedName>
        <fullName evidence="1">Uncharacterized protein</fullName>
    </submittedName>
</protein>
<dbReference type="Gene3D" id="2.130.10.10">
    <property type="entry name" value="YVTN repeat-like/Quinoprotein amine dehydrogenase"/>
    <property type="match status" value="1"/>
</dbReference>
<dbReference type="SUPFAM" id="SSF50978">
    <property type="entry name" value="WD40 repeat-like"/>
    <property type="match status" value="1"/>
</dbReference>
<dbReference type="KEGG" id="tad:TRIADDRAFT_53104"/>
<dbReference type="Proteomes" id="UP000009022">
    <property type="component" value="Unassembled WGS sequence"/>
</dbReference>
<reference evidence="1 2" key="1">
    <citation type="journal article" date="2008" name="Nature">
        <title>The Trichoplax genome and the nature of placozoans.</title>
        <authorList>
            <person name="Srivastava M."/>
            <person name="Begovic E."/>
            <person name="Chapman J."/>
            <person name="Putnam N.H."/>
            <person name="Hellsten U."/>
            <person name="Kawashima T."/>
            <person name="Kuo A."/>
            <person name="Mitros T."/>
            <person name="Salamov A."/>
            <person name="Carpenter M.L."/>
            <person name="Signorovitch A.Y."/>
            <person name="Moreno M.A."/>
            <person name="Kamm K."/>
            <person name="Grimwood J."/>
            <person name="Schmutz J."/>
            <person name="Shapiro H."/>
            <person name="Grigoriev I.V."/>
            <person name="Buss L.W."/>
            <person name="Schierwater B."/>
            <person name="Dellaporta S.L."/>
            <person name="Rokhsar D.S."/>
        </authorList>
    </citation>
    <scope>NUCLEOTIDE SEQUENCE [LARGE SCALE GENOMIC DNA]</scope>
    <source>
        <strain evidence="1 2">Grell-BS-1999</strain>
    </source>
</reference>
<keyword evidence="2" id="KW-1185">Reference proteome</keyword>
<evidence type="ECO:0000313" key="1">
    <source>
        <dbReference type="EMBL" id="EDV27993.1"/>
    </source>
</evidence>
<sequence length="105" mass="12119">MFRCCFGKEEISQIDHQANENPTARTAACHSEPVTCINNMSYGVTISGSQDKTVLAYNWRTGNIIRRWFGHNKEITKVTGNYVRLRSFTLRYVTKLAVNWTQLQM</sequence>
<dbReference type="OrthoDB" id="6262491at2759"/>